<reference evidence="2" key="1">
    <citation type="journal article" date="2019" name="Beilstein J. Org. Chem.">
        <title>Nanangenines: drimane sesquiterpenoids as the dominant metabolite cohort of a novel Australian fungus, Aspergillus nanangensis.</title>
        <authorList>
            <person name="Lacey H.J."/>
            <person name="Gilchrist C.L.M."/>
            <person name="Crombie A."/>
            <person name="Kalaitzis J.A."/>
            <person name="Vuong D."/>
            <person name="Rutledge P.J."/>
            <person name="Turner P."/>
            <person name="Pitt J.I."/>
            <person name="Lacey E."/>
            <person name="Chooi Y.H."/>
            <person name="Piggott A.M."/>
        </authorList>
    </citation>
    <scope>NUCLEOTIDE SEQUENCE</scope>
    <source>
        <strain evidence="2">MST-FP2251</strain>
    </source>
</reference>
<evidence type="ECO:0000313" key="3">
    <source>
        <dbReference type="Proteomes" id="UP001194746"/>
    </source>
</evidence>
<accession>A0AAD4CU85</accession>
<name>A0AAD4CU85_ASPNN</name>
<keyword evidence="1" id="KW-1133">Transmembrane helix</keyword>
<reference evidence="2" key="2">
    <citation type="submission" date="2020-02" db="EMBL/GenBank/DDBJ databases">
        <authorList>
            <person name="Gilchrist C.L.M."/>
            <person name="Chooi Y.-H."/>
        </authorList>
    </citation>
    <scope>NUCLEOTIDE SEQUENCE</scope>
    <source>
        <strain evidence="2">MST-FP2251</strain>
    </source>
</reference>
<evidence type="ECO:0000256" key="1">
    <source>
        <dbReference type="SAM" id="Phobius"/>
    </source>
</evidence>
<evidence type="ECO:0000313" key="2">
    <source>
        <dbReference type="EMBL" id="KAF9891812.1"/>
    </source>
</evidence>
<feature type="transmembrane region" description="Helical" evidence="1">
    <location>
        <begin position="96"/>
        <end position="119"/>
    </location>
</feature>
<dbReference type="EMBL" id="VCAU01000016">
    <property type="protein sequence ID" value="KAF9891812.1"/>
    <property type="molecule type" value="Genomic_DNA"/>
</dbReference>
<keyword evidence="3" id="KW-1185">Reference proteome</keyword>
<keyword evidence="1" id="KW-0812">Transmembrane</keyword>
<sequence length="172" mass="18631">MKCGGLEQGLADRLYRTFCCDDNPKCCLDRVSWCLYPIAPWPTPVESTPPSPEVYTTTVTVTTTLYEDLATSTAGLSTSSGLSQSEPSEVSKPAKVGLGVGMTVGTGIVLGLVALVFYFRRRRLRGRQSYCSHESESLHSPGYGAMDWDEPAVISRNRTPVELDAASISSNE</sequence>
<protein>
    <submittedName>
        <fullName evidence="2">Uncharacterized protein</fullName>
    </submittedName>
</protein>
<proteinExistence type="predicted"/>
<dbReference type="AlphaFoldDB" id="A0AAD4CU85"/>
<keyword evidence="1" id="KW-0472">Membrane</keyword>
<organism evidence="2 3">
    <name type="scientific">Aspergillus nanangensis</name>
    <dbReference type="NCBI Taxonomy" id="2582783"/>
    <lineage>
        <taxon>Eukaryota</taxon>
        <taxon>Fungi</taxon>
        <taxon>Dikarya</taxon>
        <taxon>Ascomycota</taxon>
        <taxon>Pezizomycotina</taxon>
        <taxon>Eurotiomycetes</taxon>
        <taxon>Eurotiomycetidae</taxon>
        <taxon>Eurotiales</taxon>
        <taxon>Aspergillaceae</taxon>
        <taxon>Aspergillus</taxon>
        <taxon>Aspergillus subgen. Circumdati</taxon>
    </lineage>
</organism>
<comment type="caution">
    <text evidence="2">The sequence shown here is derived from an EMBL/GenBank/DDBJ whole genome shotgun (WGS) entry which is preliminary data.</text>
</comment>
<dbReference type="Proteomes" id="UP001194746">
    <property type="component" value="Unassembled WGS sequence"/>
</dbReference>
<gene>
    <name evidence="2" type="ORF">FE257_003294</name>
</gene>